<comment type="caution">
    <text evidence="1">The sequence shown here is derived from an EMBL/GenBank/DDBJ whole genome shotgun (WGS) entry which is preliminary data.</text>
</comment>
<evidence type="ECO:0000313" key="2">
    <source>
        <dbReference type="Proteomes" id="UP000011591"/>
    </source>
</evidence>
<name>M0AUB5_9EURY</name>
<dbReference type="PATRIC" id="fig|1227491.4.peg.3493"/>
<dbReference type="AlphaFoldDB" id="M0AUB5"/>
<reference evidence="1 2" key="1">
    <citation type="journal article" date="2014" name="PLoS Genet.">
        <title>Phylogenetically driven sequencing of extremely halophilic archaea reveals strategies for static and dynamic osmo-response.</title>
        <authorList>
            <person name="Becker E.A."/>
            <person name="Seitzer P.M."/>
            <person name="Tritt A."/>
            <person name="Larsen D."/>
            <person name="Krusor M."/>
            <person name="Yao A.I."/>
            <person name="Wu D."/>
            <person name="Madern D."/>
            <person name="Eisen J.A."/>
            <person name="Darling A.E."/>
            <person name="Facciotti M.T."/>
        </authorList>
    </citation>
    <scope>NUCLEOTIDE SEQUENCE [LARGE SCALE GENOMIC DNA]</scope>
    <source>
        <strain evidence="1 2">DSM 13077</strain>
    </source>
</reference>
<dbReference type="OrthoDB" id="167340at2157"/>
<evidence type="ECO:0000313" key="1">
    <source>
        <dbReference type="EMBL" id="ELZ02301.1"/>
    </source>
</evidence>
<protein>
    <recommendedName>
        <fullName evidence="3">DUF2171 domain-containing protein</fullName>
    </recommendedName>
</protein>
<evidence type="ECO:0008006" key="3">
    <source>
        <dbReference type="Google" id="ProtNLM"/>
    </source>
</evidence>
<dbReference type="Proteomes" id="UP000011591">
    <property type="component" value="Unassembled WGS sequence"/>
</dbReference>
<accession>M0AUB5</accession>
<proteinExistence type="predicted"/>
<organism evidence="1 2">
    <name type="scientific">Natrialba aegyptia DSM 13077</name>
    <dbReference type="NCBI Taxonomy" id="1227491"/>
    <lineage>
        <taxon>Archaea</taxon>
        <taxon>Methanobacteriati</taxon>
        <taxon>Methanobacteriota</taxon>
        <taxon>Stenosarchaea group</taxon>
        <taxon>Halobacteria</taxon>
        <taxon>Halobacteriales</taxon>
        <taxon>Natrialbaceae</taxon>
        <taxon>Natrialba</taxon>
    </lineage>
</organism>
<dbReference type="EMBL" id="AOIP01000039">
    <property type="protein sequence ID" value="ELZ02301.1"/>
    <property type="molecule type" value="Genomic_DNA"/>
</dbReference>
<gene>
    <name evidence="1" type="ORF">C480_17053</name>
</gene>
<keyword evidence="2" id="KW-1185">Reference proteome</keyword>
<dbReference type="RefSeq" id="WP_006666811.1">
    <property type="nucleotide sequence ID" value="NZ_AOIP01000039.1"/>
</dbReference>
<sequence>MDHELTDDLVGRSVTTDEGQEIGTVAKVDQGHVYVDLMGGDETEHSEDIDAESITEITDDEVILHEPEQT</sequence>